<organism evidence="3 4">
    <name type="scientific">Mycolicibacterium vanbaalenii</name>
    <name type="common">Mycobacterium vanbaalenii</name>
    <dbReference type="NCBI Taxonomy" id="110539"/>
    <lineage>
        <taxon>Bacteria</taxon>
        <taxon>Bacillati</taxon>
        <taxon>Actinomycetota</taxon>
        <taxon>Actinomycetes</taxon>
        <taxon>Mycobacteriales</taxon>
        <taxon>Mycobacteriaceae</taxon>
        <taxon>Mycolicibacterium</taxon>
    </lineage>
</organism>
<keyword evidence="1" id="KW-0472">Membrane</keyword>
<evidence type="ECO:0000259" key="2">
    <source>
        <dbReference type="SMART" id="SM00014"/>
    </source>
</evidence>
<proteinExistence type="predicted"/>
<dbReference type="Gene3D" id="1.20.144.10">
    <property type="entry name" value="Phosphatidic acid phosphatase type 2/haloperoxidase"/>
    <property type="match status" value="1"/>
</dbReference>
<accession>A0A5S9PJI4</accession>
<feature type="transmembrane region" description="Helical" evidence="1">
    <location>
        <begin position="185"/>
        <end position="203"/>
    </location>
</feature>
<feature type="transmembrane region" description="Helical" evidence="1">
    <location>
        <begin position="131"/>
        <end position="151"/>
    </location>
</feature>
<dbReference type="AlphaFoldDB" id="A0A5S9PJI4"/>
<keyword evidence="1" id="KW-0812">Transmembrane</keyword>
<feature type="transmembrane region" description="Helical" evidence="1">
    <location>
        <begin position="64"/>
        <end position="83"/>
    </location>
</feature>
<dbReference type="InterPro" id="IPR036938">
    <property type="entry name" value="PAP2/HPO_sf"/>
</dbReference>
<dbReference type="CDD" id="cd03392">
    <property type="entry name" value="PAP2_like_2"/>
    <property type="match status" value="1"/>
</dbReference>
<reference evidence="3 4" key="1">
    <citation type="submission" date="2019-11" db="EMBL/GenBank/DDBJ databases">
        <authorList>
            <person name="Holert J."/>
        </authorList>
    </citation>
    <scope>NUCLEOTIDE SEQUENCE [LARGE SCALE GENOMIC DNA]</scope>
    <source>
        <strain evidence="3">BC8_1</strain>
    </source>
</reference>
<name>A0A5S9PJI4_MYCVN</name>
<gene>
    <name evidence="3" type="ORF">AELLOGFF_03515</name>
</gene>
<dbReference type="InterPro" id="IPR000326">
    <property type="entry name" value="PAP2/HPO"/>
</dbReference>
<sequence length="223" mass="23911">MRAHRGRLVGTAVVAVGLFAVMWLGYAWQWSWVARVDAWALEPMDRLAEAYPGWATAWDVYCTVLGPGAFRLVTLVVIVVALIRRNIRVAMFLVISVELSGLVTEIAKGLADRPRPDTAMVSALGSSFPSGHALGVMVSVLALLTVGLPAVRASRRGWLVTLGVAVVVTIGLGRVALNVHHPSDVIAGWALGYAYFVACVLLVPRVRPVTQPDETPAAHGSER</sequence>
<dbReference type="PANTHER" id="PTHR14969">
    <property type="entry name" value="SPHINGOSINE-1-PHOSPHATE PHOSPHOHYDROLASE"/>
    <property type="match status" value="1"/>
</dbReference>
<feature type="transmembrane region" description="Helical" evidence="1">
    <location>
        <begin position="90"/>
        <end position="111"/>
    </location>
</feature>
<keyword evidence="4" id="KW-1185">Reference proteome</keyword>
<evidence type="ECO:0000313" key="3">
    <source>
        <dbReference type="EMBL" id="CAA0104294.1"/>
    </source>
</evidence>
<dbReference type="Proteomes" id="UP000430146">
    <property type="component" value="Unassembled WGS sequence"/>
</dbReference>
<feature type="transmembrane region" description="Helical" evidence="1">
    <location>
        <begin position="7"/>
        <end position="28"/>
    </location>
</feature>
<feature type="domain" description="Phosphatidic acid phosphatase type 2/haloperoxidase" evidence="2">
    <location>
        <begin position="87"/>
        <end position="200"/>
    </location>
</feature>
<evidence type="ECO:0000256" key="1">
    <source>
        <dbReference type="SAM" id="Phobius"/>
    </source>
</evidence>
<keyword evidence="1" id="KW-1133">Transmembrane helix</keyword>
<protein>
    <recommendedName>
        <fullName evidence="2">Phosphatidic acid phosphatase type 2/haloperoxidase domain-containing protein</fullName>
    </recommendedName>
</protein>
<dbReference type="Pfam" id="PF01569">
    <property type="entry name" value="PAP2"/>
    <property type="match status" value="1"/>
</dbReference>
<feature type="transmembrane region" description="Helical" evidence="1">
    <location>
        <begin position="158"/>
        <end position="179"/>
    </location>
</feature>
<dbReference type="SMART" id="SM00014">
    <property type="entry name" value="acidPPc"/>
    <property type="match status" value="1"/>
</dbReference>
<dbReference type="SUPFAM" id="SSF48317">
    <property type="entry name" value="Acid phosphatase/Vanadium-dependent haloperoxidase"/>
    <property type="match status" value="1"/>
</dbReference>
<dbReference type="PANTHER" id="PTHR14969:SF13">
    <property type="entry name" value="AT30094P"/>
    <property type="match status" value="1"/>
</dbReference>
<evidence type="ECO:0000313" key="4">
    <source>
        <dbReference type="Proteomes" id="UP000430146"/>
    </source>
</evidence>
<dbReference type="EMBL" id="CACSIP010000009">
    <property type="protein sequence ID" value="CAA0104294.1"/>
    <property type="molecule type" value="Genomic_DNA"/>
</dbReference>